<sequence length="127" mass="14298">MGGSRSSSMNFSSMTNFMPQGGGFRSFGGSQSTYKEKDYPPQIIHSVSLKEEVKLKTSENAWKPSALKKDPNEKVVIEARSLLNKLSPENFNSILTKFCQLKYNDDNIGKVIDLIIFKAVWEPKFAE</sequence>
<dbReference type="GO" id="GO:0016281">
    <property type="term" value="C:eukaryotic translation initiation factor 4F complex"/>
    <property type="evidence" value="ECO:0007669"/>
    <property type="project" value="TreeGrafter"/>
</dbReference>
<feature type="non-terminal residue" evidence="5">
    <location>
        <position position="127"/>
    </location>
</feature>
<dbReference type="GO" id="GO:0003729">
    <property type="term" value="F:mRNA binding"/>
    <property type="evidence" value="ECO:0007669"/>
    <property type="project" value="TreeGrafter"/>
</dbReference>
<keyword evidence="2" id="KW-0396">Initiation factor</keyword>
<proteinExistence type="inferred from homology"/>
<comment type="similarity">
    <text evidence="1">Belongs to the eukaryotic initiation factor 4G family.</text>
</comment>
<dbReference type="GO" id="GO:0003743">
    <property type="term" value="F:translation initiation factor activity"/>
    <property type="evidence" value="ECO:0007669"/>
    <property type="project" value="UniProtKB-KW"/>
</dbReference>
<reference evidence="5" key="1">
    <citation type="submission" date="2025-08" db="UniProtKB">
        <authorList>
            <consortium name="RefSeq"/>
        </authorList>
    </citation>
    <scope>IDENTIFICATION</scope>
</reference>
<evidence type="ECO:0000256" key="3">
    <source>
        <dbReference type="ARBA" id="ARBA00022917"/>
    </source>
</evidence>
<protein>
    <submittedName>
        <fullName evidence="5">Eukaryotic translation initiation factor 4 gamma 3-like</fullName>
    </submittedName>
</protein>
<evidence type="ECO:0000256" key="2">
    <source>
        <dbReference type="ARBA" id="ARBA00022540"/>
    </source>
</evidence>
<dbReference type="STRING" id="121845.A0A1S3DQK6"/>
<dbReference type="Gene3D" id="1.25.40.180">
    <property type="match status" value="1"/>
</dbReference>
<dbReference type="PANTHER" id="PTHR23253:SF9">
    <property type="entry name" value="EUKARYOTIC TRANSLATION INITIATION FACTOR 4 GAMMA 2"/>
    <property type="match status" value="1"/>
</dbReference>
<dbReference type="KEGG" id="dci:103522671"/>
<dbReference type="AlphaFoldDB" id="A0A1S3DQK6"/>
<evidence type="ECO:0000313" key="5">
    <source>
        <dbReference type="RefSeq" id="XP_008485990.1"/>
    </source>
</evidence>
<dbReference type="GeneID" id="103522671"/>
<name>A0A1S3DQK6_DIACI</name>
<keyword evidence="3" id="KW-0648">Protein biosynthesis</keyword>
<gene>
    <name evidence="5" type="primary">LOC103522671</name>
</gene>
<organism evidence="4 5">
    <name type="scientific">Diaphorina citri</name>
    <name type="common">Asian citrus psyllid</name>
    <dbReference type="NCBI Taxonomy" id="121845"/>
    <lineage>
        <taxon>Eukaryota</taxon>
        <taxon>Metazoa</taxon>
        <taxon>Ecdysozoa</taxon>
        <taxon>Arthropoda</taxon>
        <taxon>Hexapoda</taxon>
        <taxon>Insecta</taxon>
        <taxon>Pterygota</taxon>
        <taxon>Neoptera</taxon>
        <taxon>Paraneoptera</taxon>
        <taxon>Hemiptera</taxon>
        <taxon>Sternorrhyncha</taxon>
        <taxon>Psylloidea</taxon>
        <taxon>Psyllidae</taxon>
        <taxon>Diaphorininae</taxon>
        <taxon>Diaphorina</taxon>
    </lineage>
</organism>
<evidence type="ECO:0000313" key="4">
    <source>
        <dbReference type="Proteomes" id="UP000079169"/>
    </source>
</evidence>
<dbReference type="PANTHER" id="PTHR23253">
    <property type="entry name" value="EUKARYOTIC TRANSLATION INITIATION FACTOR 4 GAMMA"/>
    <property type="match status" value="1"/>
</dbReference>
<accession>A0A1S3DQK6</accession>
<dbReference type="Proteomes" id="UP000079169">
    <property type="component" value="Unplaced"/>
</dbReference>
<dbReference type="InterPro" id="IPR016024">
    <property type="entry name" value="ARM-type_fold"/>
</dbReference>
<evidence type="ECO:0000256" key="1">
    <source>
        <dbReference type="ARBA" id="ARBA00005775"/>
    </source>
</evidence>
<dbReference type="SUPFAM" id="SSF48371">
    <property type="entry name" value="ARM repeat"/>
    <property type="match status" value="1"/>
</dbReference>
<dbReference type="PaxDb" id="121845-A0A1S3DQK6"/>
<keyword evidence="4" id="KW-1185">Reference proteome</keyword>
<dbReference type="RefSeq" id="XP_008485990.1">
    <property type="nucleotide sequence ID" value="XM_008487768.2"/>
</dbReference>